<evidence type="ECO:0000256" key="9">
    <source>
        <dbReference type="SAM" id="MobiDB-lite"/>
    </source>
</evidence>
<keyword evidence="2 10" id="KW-0812">Transmembrane</keyword>
<feature type="compositionally biased region" description="Polar residues" evidence="9">
    <location>
        <begin position="300"/>
        <end position="312"/>
    </location>
</feature>
<keyword evidence="11" id="KW-0732">Signal</keyword>
<keyword evidence="4 8" id="KW-0863">Zinc-finger</keyword>
<dbReference type="CDD" id="cd16454">
    <property type="entry name" value="RING-H2_PA-TM-RING"/>
    <property type="match status" value="1"/>
</dbReference>
<comment type="subcellular location">
    <subcellularLocation>
        <location evidence="1">Membrane</location>
    </subcellularLocation>
</comment>
<feature type="region of interest" description="Disordered" evidence="9">
    <location>
        <begin position="396"/>
        <end position="428"/>
    </location>
</feature>
<evidence type="ECO:0000259" key="12">
    <source>
        <dbReference type="PROSITE" id="PS50089"/>
    </source>
</evidence>
<reference evidence="13" key="1">
    <citation type="journal article" date="2020" name="Stud. Mycol.">
        <title>101 Dothideomycetes genomes: a test case for predicting lifestyles and emergence of pathogens.</title>
        <authorList>
            <person name="Haridas S."/>
            <person name="Albert R."/>
            <person name="Binder M."/>
            <person name="Bloem J."/>
            <person name="Labutti K."/>
            <person name="Salamov A."/>
            <person name="Andreopoulos B."/>
            <person name="Baker S."/>
            <person name="Barry K."/>
            <person name="Bills G."/>
            <person name="Bluhm B."/>
            <person name="Cannon C."/>
            <person name="Castanera R."/>
            <person name="Culley D."/>
            <person name="Daum C."/>
            <person name="Ezra D."/>
            <person name="Gonzalez J."/>
            <person name="Henrissat B."/>
            <person name="Kuo A."/>
            <person name="Liang C."/>
            <person name="Lipzen A."/>
            <person name="Lutzoni F."/>
            <person name="Magnuson J."/>
            <person name="Mondo S."/>
            <person name="Nolan M."/>
            <person name="Ohm R."/>
            <person name="Pangilinan J."/>
            <person name="Park H.-J."/>
            <person name="Ramirez L."/>
            <person name="Alfaro M."/>
            <person name="Sun H."/>
            <person name="Tritt A."/>
            <person name="Yoshinaga Y."/>
            <person name="Zwiers L.-H."/>
            <person name="Turgeon B."/>
            <person name="Goodwin S."/>
            <person name="Spatafora J."/>
            <person name="Crous P."/>
            <person name="Grigoriev I."/>
        </authorList>
    </citation>
    <scope>NUCLEOTIDE SEQUENCE</scope>
    <source>
        <strain evidence="13">CBS 125425</strain>
    </source>
</reference>
<evidence type="ECO:0000256" key="3">
    <source>
        <dbReference type="ARBA" id="ARBA00022723"/>
    </source>
</evidence>
<evidence type="ECO:0000256" key="11">
    <source>
        <dbReference type="SAM" id="SignalP"/>
    </source>
</evidence>
<keyword evidence="5" id="KW-0862">Zinc</keyword>
<feature type="transmembrane region" description="Helical" evidence="10">
    <location>
        <begin position="199"/>
        <end position="225"/>
    </location>
</feature>
<feature type="region of interest" description="Disordered" evidence="9">
    <location>
        <begin position="290"/>
        <end position="344"/>
    </location>
</feature>
<dbReference type="AlphaFoldDB" id="A0A9P4R7B8"/>
<dbReference type="SMART" id="SM00184">
    <property type="entry name" value="RING"/>
    <property type="match status" value="1"/>
</dbReference>
<accession>A0A9P4R7B8</accession>
<name>A0A9P4R7B8_9PLEO</name>
<dbReference type="Proteomes" id="UP000799444">
    <property type="component" value="Unassembled WGS sequence"/>
</dbReference>
<organism evidence="13 14">
    <name type="scientific">Polyplosphaeria fusca</name>
    <dbReference type="NCBI Taxonomy" id="682080"/>
    <lineage>
        <taxon>Eukaryota</taxon>
        <taxon>Fungi</taxon>
        <taxon>Dikarya</taxon>
        <taxon>Ascomycota</taxon>
        <taxon>Pezizomycotina</taxon>
        <taxon>Dothideomycetes</taxon>
        <taxon>Pleosporomycetidae</taxon>
        <taxon>Pleosporales</taxon>
        <taxon>Tetraplosphaeriaceae</taxon>
        <taxon>Polyplosphaeria</taxon>
    </lineage>
</organism>
<evidence type="ECO:0000313" key="14">
    <source>
        <dbReference type="Proteomes" id="UP000799444"/>
    </source>
</evidence>
<protein>
    <recommendedName>
        <fullName evidence="12">RING-type domain-containing protein</fullName>
    </recommendedName>
</protein>
<evidence type="ECO:0000256" key="8">
    <source>
        <dbReference type="PROSITE-ProRule" id="PRU00175"/>
    </source>
</evidence>
<dbReference type="OrthoDB" id="8062037at2759"/>
<dbReference type="Gene3D" id="3.30.40.10">
    <property type="entry name" value="Zinc/RING finger domain, C3HC4 (zinc finger)"/>
    <property type="match status" value="1"/>
</dbReference>
<dbReference type="Pfam" id="PF13639">
    <property type="entry name" value="zf-RING_2"/>
    <property type="match status" value="1"/>
</dbReference>
<feature type="chain" id="PRO_5040217321" description="RING-type domain-containing protein" evidence="11">
    <location>
        <begin position="21"/>
        <end position="548"/>
    </location>
</feature>
<keyword evidence="7 10" id="KW-0472">Membrane</keyword>
<dbReference type="InterPro" id="IPR001841">
    <property type="entry name" value="Znf_RING"/>
</dbReference>
<dbReference type="PANTHER" id="PTHR46539:SF1">
    <property type="entry name" value="E3 UBIQUITIN-PROTEIN LIGASE ATL42"/>
    <property type="match status" value="1"/>
</dbReference>
<evidence type="ECO:0000256" key="7">
    <source>
        <dbReference type="ARBA" id="ARBA00023136"/>
    </source>
</evidence>
<evidence type="ECO:0000313" key="13">
    <source>
        <dbReference type="EMBL" id="KAF2738158.1"/>
    </source>
</evidence>
<dbReference type="GO" id="GO:0016020">
    <property type="term" value="C:membrane"/>
    <property type="evidence" value="ECO:0007669"/>
    <property type="project" value="UniProtKB-SubCell"/>
</dbReference>
<feature type="region of interest" description="Disordered" evidence="9">
    <location>
        <begin position="456"/>
        <end position="548"/>
    </location>
</feature>
<dbReference type="PANTHER" id="PTHR46539">
    <property type="entry name" value="E3 UBIQUITIN-PROTEIN LIGASE ATL42"/>
    <property type="match status" value="1"/>
</dbReference>
<gene>
    <name evidence="13" type="ORF">EJ04DRAFT_71245</name>
</gene>
<dbReference type="InterPro" id="IPR013083">
    <property type="entry name" value="Znf_RING/FYVE/PHD"/>
</dbReference>
<dbReference type="PROSITE" id="PS50089">
    <property type="entry name" value="ZF_RING_2"/>
    <property type="match status" value="1"/>
</dbReference>
<evidence type="ECO:0000256" key="5">
    <source>
        <dbReference type="ARBA" id="ARBA00022833"/>
    </source>
</evidence>
<keyword evidence="14" id="KW-1185">Reference proteome</keyword>
<comment type="caution">
    <text evidence="13">The sequence shown here is derived from an EMBL/GenBank/DDBJ whole genome shotgun (WGS) entry which is preliminary data.</text>
</comment>
<feature type="compositionally biased region" description="Polar residues" evidence="9">
    <location>
        <begin position="459"/>
        <end position="476"/>
    </location>
</feature>
<dbReference type="EMBL" id="ML996111">
    <property type="protein sequence ID" value="KAF2738158.1"/>
    <property type="molecule type" value="Genomic_DNA"/>
</dbReference>
<evidence type="ECO:0000256" key="10">
    <source>
        <dbReference type="SAM" id="Phobius"/>
    </source>
</evidence>
<evidence type="ECO:0000256" key="6">
    <source>
        <dbReference type="ARBA" id="ARBA00022989"/>
    </source>
</evidence>
<evidence type="ECO:0000256" key="2">
    <source>
        <dbReference type="ARBA" id="ARBA00022692"/>
    </source>
</evidence>
<evidence type="ECO:0000256" key="4">
    <source>
        <dbReference type="ARBA" id="ARBA00022771"/>
    </source>
</evidence>
<feature type="signal peptide" evidence="11">
    <location>
        <begin position="1"/>
        <end position="20"/>
    </location>
</feature>
<feature type="compositionally biased region" description="Low complexity" evidence="9">
    <location>
        <begin position="516"/>
        <end position="525"/>
    </location>
</feature>
<proteinExistence type="predicted"/>
<sequence>MQLPRSLLLLGCGLFVVTSAQDDGSIEPTNTTTGIADRGDVYELQTGSKDNVSRVEPLTQKALLGPDTTPPSGNLFRTDDSTVKNISSQDILYLSCDAGPGFLNPHGTLQEAFSVANFSAVLLYSTSADYCQFTNMKPQMQENMIFSMTDKKDSQQLLDRIQNLPVSSKYFVSVNQVQNSNGPSQPQETNPLGPSPSTAVAMIILYSITGIITALFLVIIITGAVRAHRNPERYGPRNVLGRPRQSRARGIGRAILETIPIVKFGDRQEPPKPADIELGASAEARNVNAAGEETQAGDARSSNEQDTTAQSETRGETAAPQDSGIAPAQPAAAGSTKNENSTEEGLGCSICTDDFEKGQDIRVLPCNHKFHPDCVDPWLLNVSGTCPLCRVDLRPTTSHSSTGGDAQDADSLAPPLQPDAEQSSRRRSALRDILSLRSRPNASAEERISALRRLREQRQNQSGDIASGSANASTDDVANVRRSRRISARFHDAFSIRTRRNGQQDDTSPAPPPVPVAEASSSSPARAEDSASNDTTNTQPEQPGRSVG</sequence>
<feature type="domain" description="RING-type" evidence="12">
    <location>
        <begin position="348"/>
        <end position="390"/>
    </location>
</feature>
<keyword evidence="3" id="KW-0479">Metal-binding</keyword>
<evidence type="ECO:0000256" key="1">
    <source>
        <dbReference type="ARBA" id="ARBA00004370"/>
    </source>
</evidence>
<keyword evidence="6 10" id="KW-1133">Transmembrane helix</keyword>
<dbReference type="SUPFAM" id="SSF57850">
    <property type="entry name" value="RING/U-box"/>
    <property type="match status" value="1"/>
</dbReference>
<dbReference type="GO" id="GO:0008270">
    <property type="term" value="F:zinc ion binding"/>
    <property type="evidence" value="ECO:0007669"/>
    <property type="project" value="UniProtKB-KW"/>
</dbReference>